<comment type="caution">
    <text evidence="2">The sequence shown here is derived from an EMBL/GenBank/DDBJ whole genome shotgun (WGS) entry which is preliminary data.</text>
</comment>
<dbReference type="EMBL" id="AUZY01003685">
    <property type="protein sequence ID" value="EQD67806.1"/>
    <property type="molecule type" value="Genomic_DNA"/>
</dbReference>
<sequence>MDMSFTFKCKDLGYDCSFEYEARERKDLMPRVKIHFKYAHNVFEMSPELEKKIDGAIKEKA</sequence>
<evidence type="ECO:0000313" key="1">
    <source>
        <dbReference type="EMBL" id="EQD59257.1"/>
    </source>
</evidence>
<protein>
    <submittedName>
        <fullName evidence="2">Protein containing DUF1059</fullName>
    </submittedName>
</protein>
<evidence type="ECO:0000313" key="2">
    <source>
        <dbReference type="EMBL" id="EQD67806.1"/>
    </source>
</evidence>
<accession>T1B4E1</accession>
<reference evidence="2" key="2">
    <citation type="journal article" date="2014" name="ISME J.">
        <title>Microbial stratification in low pH oxic and suboxic macroscopic growths along an acid mine drainage.</title>
        <authorList>
            <person name="Mendez-Garcia C."/>
            <person name="Mesa V."/>
            <person name="Sprenger R.R."/>
            <person name="Richter M."/>
            <person name="Diez M.S."/>
            <person name="Solano J."/>
            <person name="Bargiela R."/>
            <person name="Golyshina O.V."/>
            <person name="Manteca A."/>
            <person name="Ramos J.L."/>
            <person name="Gallego J.R."/>
            <person name="Llorente I."/>
            <person name="Martins Dos Santos V.A."/>
            <person name="Jensen O.N."/>
            <person name="Pelaez A.I."/>
            <person name="Sanchez J."/>
            <person name="Ferrer M."/>
        </authorList>
    </citation>
    <scope>NUCLEOTIDE SEQUENCE</scope>
</reference>
<name>T1B4E1_9ZZZZ</name>
<gene>
    <name evidence="2" type="ORF">B1B_05806</name>
    <name evidence="1" type="ORF">B2A_04054</name>
</gene>
<dbReference type="EMBL" id="AUZZ01002710">
    <property type="protein sequence ID" value="EQD59257.1"/>
    <property type="molecule type" value="Genomic_DNA"/>
</dbReference>
<reference evidence="2" key="1">
    <citation type="submission" date="2013-08" db="EMBL/GenBank/DDBJ databases">
        <authorList>
            <person name="Mendez C."/>
            <person name="Richter M."/>
            <person name="Ferrer M."/>
            <person name="Sanchez J."/>
        </authorList>
    </citation>
    <scope>NUCLEOTIDE SEQUENCE</scope>
</reference>
<dbReference type="AlphaFoldDB" id="T1B4E1"/>
<dbReference type="Pfam" id="PF06348">
    <property type="entry name" value="DUF1059"/>
    <property type="match status" value="1"/>
</dbReference>
<proteinExistence type="predicted"/>
<dbReference type="InterPro" id="IPR009409">
    <property type="entry name" value="DUF1059"/>
</dbReference>
<organism evidence="2">
    <name type="scientific">mine drainage metagenome</name>
    <dbReference type="NCBI Taxonomy" id="410659"/>
    <lineage>
        <taxon>unclassified sequences</taxon>
        <taxon>metagenomes</taxon>
        <taxon>ecological metagenomes</taxon>
    </lineage>
</organism>